<dbReference type="EMBL" id="MRZV01000382">
    <property type="protein sequence ID" value="PIK51255.1"/>
    <property type="molecule type" value="Genomic_DNA"/>
</dbReference>
<dbReference type="InterPro" id="IPR001007">
    <property type="entry name" value="VWF_dom"/>
</dbReference>
<feature type="domain" description="VWFC" evidence="1">
    <location>
        <begin position="1"/>
        <end position="54"/>
    </location>
</feature>
<evidence type="ECO:0000259" key="1">
    <source>
        <dbReference type="PROSITE" id="PS50184"/>
    </source>
</evidence>
<dbReference type="PANTHER" id="PTHR46439:SF3">
    <property type="entry name" value="RE54525P"/>
    <property type="match status" value="1"/>
</dbReference>
<dbReference type="STRING" id="307972.A0A2G8KTG3"/>
<dbReference type="Gene3D" id="6.20.200.20">
    <property type="match status" value="1"/>
</dbReference>
<name>A0A2G8KTG3_STIJA</name>
<proteinExistence type="predicted"/>
<dbReference type="Pfam" id="PF00093">
    <property type="entry name" value="VWC"/>
    <property type="match status" value="1"/>
</dbReference>
<dbReference type="Gene3D" id="2.10.70.10">
    <property type="entry name" value="Complement Module, domain 1"/>
    <property type="match status" value="1"/>
</dbReference>
<sequence>MGELFLHGEEWDPVPCANCECNNGSSHCSLKTCPICKGKANAAPKGNQCCGTCDGKPVEPTEKDFCSWRGKTYHDGDKFTLNPCTDCICNGGISHCVIRSCPPLDCKDYVFVETECCPVCQKKGHTEEFSVLIV</sequence>
<dbReference type="SMART" id="SM00214">
    <property type="entry name" value="VWC"/>
    <property type="match status" value="2"/>
</dbReference>
<dbReference type="OrthoDB" id="6101366at2759"/>
<reference evidence="2 3" key="1">
    <citation type="journal article" date="2017" name="PLoS Biol.">
        <title>The sea cucumber genome provides insights into morphological evolution and visceral regeneration.</title>
        <authorList>
            <person name="Zhang X."/>
            <person name="Sun L."/>
            <person name="Yuan J."/>
            <person name="Sun Y."/>
            <person name="Gao Y."/>
            <person name="Zhang L."/>
            <person name="Li S."/>
            <person name="Dai H."/>
            <person name="Hamel J.F."/>
            <person name="Liu C."/>
            <person name="Yu Y."/>
            <person name="Liu S."/>
            <person name="Lin W."/>
            <person name="Guo K."/>
            <person name="Jin S."/>
            <person name="Xu P."/>
            <person name="Storey K.B."/>
            <person name="Huan P."/>
            <person name="Zhang T."/>
            <person name="Zhou Y."/>
            <person name="Zhang J."/>
            <person name="Lin C."/>
            <person name="Li X."/>
            <person name="Xing L."/>
            <person name="Huo D."/>
            <person name="Sun M."/>
            <person name="Wang L."/>
            <person name="Mercier A."/>
            <person name="Li F."/>
            <person name="Yang H."/>
            <person name="Xiang J."/>
        </authorList>
    </citation>
    <scope>NUCLEOTIDE SEQUENCE [LARGE SCALE GENOMIC DNA]</scope>
    <source>
        <strain evidence="2">Shaxun</strain>
        <tissue evidence="2">Muscle</tissue>
    </source>
</reference>
<gene>
    <name evidence="2" type="ORF">BSL78_11858</name>
</gene>
<keyword evidence="3" id="KW-1185">Reference proteome</keyword>
<dbReference type="PROSITE" id="PS01208">
    <property type="entry name" value="VWFC_1"/>
    <property type="match status" value="1"/>
</dbReference>
<feature type="domain" description="VWFC" evidence="1">
    <location>
        <begin position="64"/>
        <end position="121"/>
    </location>
</feature>
<comment type="caution">
    <text evidence="2">The sequence shown here is derived from an EMBL/GenBank/DDBJ whole genome shotgun (WGS) entry which is preliminary data.</text>
</comment>
<protein>
    <submittedName>
        <fullName evidence="2">Cysteine-rich motor neuron 1 protein</fullName>
    </submittedName>
</protein>
<dbReference type="AlphaFoldDB" id="A0A2G8KTG3"/>
<evidence type="ECO:0000313" key="2">
    <source>
        <dbReference type="EMBL" id="PIK51255.1"/>
    </source>
</evidence>
<evidence type="ECO:0000313" key="3">
    <source>
        <dbReference type="Proteomes" id="UP000230750"/>
    </source>
</evidence>
<dbReference type="Pfam" id="PF23334">
    <property type="entry name" value="VWC2L_2nd"/>
    <property type="match status" value="1"/>
</dbReference>
<dbReference type="SUPFAM" id="SSF57603">
    <property type="entry name" value="FnI-like domain"/>
    <property type="match status" value="2"/>
</dbReference>
<organism evidence="2 3">
    <name type="scientific">Stichopus japonicus</name>
    <name type="common">Sea cucumber</name>
    <dbReference type="NCBI Taxonomy" id="307972"/>
    <lineage>
        <taxon>Eukaryota</taxon>
        <taxon>Metazoa</taxon>
        <taxon>Echinodermata</taxon>
        <taxon>Eleutherozoa</taxon>
        <taxon>Echinozoa</taxon>
        <taxon>Holothuroidea</taxon>
        <taxon>Aspidochirotacea</taxon>
        <taxon>Aspidochirotida</taxon>
        <taxon>Stichopodidae</taxon>
        <taxon>Apostichopus</taxon>
    </lineage>
</organism>
<dbReference type="PANTHER" id="PTHR46439">
    <property type="entry name" value="CYSTEINE-RICH MOTOR NEURON 1 PROTEIN"/>
    <property type="match status" value="1"/>
</dbReference>
<dbReference type="InterPro" id="IPR052624">
    <property type="entry name" value="CRIM1"/>
</dbReference>
<dbReference type="Proteomes" id="UP000230750">
    <property type="component" value="Unassembled WGS sequence"/>
</dbReference>
<dbReference type="PROSITE" id="PS50184">
    <property type="entry name" value="VWFC_2"/>
    <property type="match status" value="2"/>
</dbReference>
<accession>A0A2G8KTG3</accession>